<dbReference type="OrthoDB" id="5295974at2"/>
<gene>
    <name evidence="1" type="ORF">EA660_13385</name>
</gene>
<comment type="caution">
    <text evidence="1">The sequence shown here is derived from an EMBL/GenBank/DDBJ whole genome shotgun (WGS) entry which is preliminary data.</text>
</comment>
<proteinExistence type="predicted"/>
<reference evidence="1 2" key="1">
    <citation type="submission" date="2019-02" db="EMBL/GenBank/DDBJ databases">
        <title>WGS of Pseudoxanthomonas species novum from clinical isolates.</title>
        <authorList>
            <person name="Bernier A.-M."/>
            <person name="Bernard K."/>
            <person name="Vachon A."/>
        </authorList>
    </citation>
    <scope>NUCLEOTIDE SEQUENCE [LARGE SCALE GENOMIC DNA]</scope>
    <source>
        <strain evidence="1 2">NML171200</strain>
    </source>
</reference>
<name>A0A4Q8L7F5_9GAMM</name>
<dbReference type="RefSeq" id="WP_130551953.1">
    <property type="nucleotide sequence ID" value="NZ_SHMC01000005.1"/>
</dbReference>
<evidence type="ECO:0000313" key="2">
    <source>
        <dbReference type="Proteomes" id="UP000292627"/>
    </source>
</evidence>
<dbReference type="Proteomes" id="UP000292627">
    <property type="component" value="Unassembled WGS sequence"/>
</dbReference>
<protein>
    <submittedName>
        <fullName evidence="1">Phosphoglycerate mutase</fullName>
    </submittedName>
</protein>
<organism evidence="1 2">
    <name type="scientific">Pseudoxanthomonas winnipegensis</name>
    <dbReference type="NCBI Taxonomy" id="2480810"/>
    <lineage>
        <taxon>Bacteria</taxon>
        <taxon>Pseudomonadati</taxon>
        <taxon>Pseudomonadota</taxon>
        <taxon>Gammaproteobacteria</taxon>
        <taxon>Lysobacterales</taxon>
        <taxon>Lysobacteraceae</taxon>
        <taxon>Pseudoxanthomonas</taxon>
    </lineage>
</organism>
<accession>A0A4Q8L7F5</accession>
<dbReference type="PIRSF" id="PIRSF015283">
    <property type="entry name" value="Regulatory_RpfE"/>
    <property type="match status" value="1"/>
</dbReference>
<sequence>MASATLLLPARAQLAGELPEPAGKALARADRDQGEAGERAQLRRHFRLIPDHWPVAALTRQLDAGDAAQARWLRADPAFLAPDMTGARLLAHGPALGLEQADVDALLPALKPLFGDAGFLLDAPTPARWYLRLLNDTPLPEFAAPEQVLGDDLFGHLPHGDAGRRWRALFTEAQVLLHQHPWNAQRIAQGKPAVNALWFWGPGVLPQAVSTSYRQVRSRDELLQALARQAGVAEAIEQGVDALVDLRHLKSPAMFTEQVLAPLLAELRRGELARVVLDFQDGARFTLTAAQRWRLLRRALKRLDA</sequence>
<dbReference type="EMBL" id="SHMC01000005">
    <property type="protein sequence ID" value="TAA23621.1"/>
    <property type="molecule type" value="Genomic_DNA"/>
</dbReference>
<dbReference type="InterPro" id="IPR016631">
    <property type="entry name" value="Regulatory_RpfE"/>
</dbReference>
<evidence type="ECO:0000313" key="1">
    <source>
        <dbReference type="EMBL" id="TAA23621.1"/>
    </source>
</evidence>
<dbReference type="AlphaFoldDB" id="A0A4Q8L7F5"/>